<evidence type="ECO:0000256" key="5">
    <source>
        <dbReference type="SAM" id="Phobius"/>
    </source>
</evidence>
<proteinExistence type="predicted"/>
<dbReference type="GO" id="GO:0016020">
    <property type="term" value="C:membrane"/>
    <property type="evidence" value="ECO:0007669"/>
    <property type="project" value="UniProtKB-SubCell"/>
</dbReference>
<name>A0A369KX13_9BACT</name>
<dbReference type="Proteomes" id="UP000253934">
    <property type="component" value="Unassembled WGS sequence"/>
</dbReference>
<organism evidence="6 7">
    <name type="scientific">Spirobacillus cienkowskii</name>
    <dbReference type="NCBI Taxonomy" id="495820"/>
    <lineage>
        <taxon>Bacteria</taxon>
        <taxon>Pseudomonadati</taxon>
        <taxon>Bdellovibrionota</taxon>
        <taxon>Oligoflexia</taxon>
        <taxon>Silvanigrellales</taxon>
        <taxon>Spirobacillus</taxon>
    </lineage>
</organism>
<keyword evidence="2 5" id="KW-0812">Transmembrane</keyword>
<dbReference type="InterPro" id="IPR016944">
    <property type="entry name" value="UCP030066"/>
</dbReference>
<dbReference type="InterPro" id="IPR032808">
    <property type="entry name" value="DoxX"/>
</dbReference>
<evidence type="ECO:0000313" key="7">
    <source>
        <dbReference type="Proteomes" id="UP000253934"/>
    </source>
</evidence>
<dbReference type="AlphaFoldDB" id="A0A369KX13"/>
<feature type="transmembrane region" description="Helical" evidence="5">
    <location>
        <begin position="75"/>
        <end position="95"/>
    </location>
</feature>
<sequence>MTVAKKYKILYWTVTLPFLILMGFAVYNYFTANPQMIEGLRVLGYPVYMSIILGTAKTLGILAILYNRINVLKEWAYAGFTINLIGAALSHYFVGDPMQKVITPLIVLVLLFISYYLWKKKKVG</sequence>
<keyword evidence="4 5" id="KW-0472">Membrane</keyword>
<dbReference type="Pfam" id="PF13564">
    <property type="entry name" value="DoxX_2"/>
    <property type="match status" value="1"/>
</dbReference>
<comment type="subcellular location">
    <subcellularLocation>
        <location evidence="1">Membrane</location>
        <topology evidence="1">Multi-pass membrane protein</topology>
    </subcellularLocation>
</comment>
<evidence type="ECO:0000313" key="6">
    <source>
        <dbReference type="EMBL" id="RDB35716.1"/>
    </source>
</evidence>
<keyword evidence="3 5" id="KW-1133">Transmembrane helix</keyword>
<feature type="transmembrane region" description="Helical" evidence="5">
    <location>
        <begin position="101"/>
        <end position="118"/>
    </location>
</feature>
<protein>
    <submittedName>
        <fullName evidence="6">DoxX family protein</fullName>
    </submittedName>
</protein>
<dbReference type="PIRSF" id="PIRSF030066">
    <property type="entry name" value="UCP030066"/>
    <property type="match status" value="1"/>
</dbReference>
<comment type="caution">
    <text evidence="6">The sequence shown here is derived from an EMBL/GenBank/DDBJ whole genome shotgun (WGS) entry which is preliminary data.</text>
</comment>
<gene>
    <name evidence="6" type="ORF">DCC88_08805</name>
</gene>
<evidence type="ECO:0000256" key="3">
    <source>
        <dbReference type="ARBA" id="ARBA00022989"/>
    </source>
</evidence>
<evidence type="ECO:0000256" key="1">
    <source>
        <dbReference type="ARBA" id="ARBA00004141"/>
    </source>
</evidence>
<feature type="transmembrane region" description="Helical" evidence="5">
    <location>
        <begin position="9"/>
        <end position="30"/>
    </location>
</feature>
<keyword evidence="7" id="KW-1185">Reference proteome</keyword>
<dbReference type="RefSeq" id="WP_338635449.1">
    <property type="nucleotide sequence ID" value="NZ_CP146516.1"/>
</dbReference>
<feature type="transmembrane region" description="Helical" evidence="5">
    <location>
        <begin position="42"/>
        <end position="66"/>
    </location>
</feature>
<accession>A0A369KX13</accession>
<reference evidence="6" key="1">
    <citation type="submission" date="2018-04" db="EMBL/GenBank/DDBJ databases">
        <title>Draft genome sequence of the Candidatus Spirobacillus cienkowskii, a pathogen of freshwater Daphnia species, reconstructed from hemolymph metagenomic reads.</title>
        <authorList>
            <person name="Bresciani L."/>
            <person name="Lemos L.N."/>
            <person name="Wale N."/>
            <person name="Lin J.Y."/>
            <person name="Fernandes G.R."/>
            <person name="Duffy M.A."/>
            <person name="Rodrigues J.M."/>
        </authorList>
    </citation>
    <scope>NUCLEOTIDE SEQUENCE [LARGE SCALE GENOMIC DNA]</scope>
    <source>
        <strain evidence="6">Binning01</strain>
    </source>
</reference>
<evidence type="ECO:0000256" key="4">
    <source>
        <dbReference type="ARBA" id="ARBA00023136"/>
    </source>
</evidence>
<dbReference type="EMBL" id="QOVW01000077">
    <property type="protein sequence ID" value="RDB35716.1"/>
    <property type="molecule type" value="Genomic_DNA"/>
</dbReference>
<evidence type="ECO:0000256" key="2">
    <source>
        <dbReference type="ARBA" id="ARBA00022692"/>
    </source>
</evidence>